<dbReference type="PROSITE" id="PS50888">
    <property type="entry name" value="BHLH"/>
    <property type="match status" value="1"/>
</dbReference>
<protein>
    <submittedName>
        <fullName evidence="9">Uncharacterized protein</fullName>
    </submittedName>
</protein>
<comment type="caution">
    <text evidence="9">The sequence shown here is derived from an EMBL/GenBank/DDBJ whole genome shotgun (WGS) entry which is preliminary data.</text>
</comment>
<dbReference type="SMART" id="SM00091">
    <property type="entry name" value="PAS"/>
    <property type="match status" value="2"/>
</dbReference>
<feature type="region of interest" description="Disordered" evidence="6">
    <location>
        <begin position="566"/>
        <end position="602"/>
    </location>
</feature>
<gene>
    <name evidence="9" type="ORF">FSP39_013650</name>
</gene>
<feature type="compositionally biased region" description="Polar residues" evidence="6">
    <location>
        <begin position="986"/>
        <end position="998"/>
    </location>
</feature>
<dbReference type="GO" id="GO:0046983">
    <property type="term" value="F:protein dimerization activity"/>
    <property type="evidence" value="ECO:0007669"/>
    <property type="project" value="InterPro"/>
</dbReference>
<dbReference type="AlphaFoldDB" id="A0AA88YBM5"/>
<reference evidence="9" key="1">
    <citation type="submission" date="2019-08" db="EMBL/GenBank/DDBJ databases">
        <title>The improved chromosome-level genome for the pearl oyster Pinctada fucata martensii using PacBio sequencing and Hi-C.</title>
        <authorList>
            <person name="Zheng Z."/>
        </authorList>
    </citation>
    <scope>NUCLEOTIDE SEQUENCE</scope>
    <source>
        <strain evidence="9">ZZ-2019</strain>
        <tissue evidence="9">Adductor muscle</tissue>
    </source>
</reference>
<dbReference type="GO" id="GO:0000977">
    <property type="term" value="F:RNA polymerase II transcription regulatory region sequence-specific DNA binding"/>
    <property type="evidence" value="ECO:0007669"/>
    <property type="project" value="TreeGrafter"/>
</dbReference>
<dbReference type="CDD" id="cd00130">
    <property type="entry name" value="PAS"/>
    <property type="match status" value="2"/>
</dbReference>
<dbReference type="PANTHER" id="PTHR23043:SF40">
    <property type="match status" value="1"/>
</dbReference>
<evidence type="ECO:0000256" key="1">
    <source>
        <dbReference type="ARBA" id="ARBA00004123"/>
    </source>
</evidence>
<evidence type="ECO:0000259" key="8">
    <source>
        <dbReference type="PROSITE" id="PS50888"/>
    </source>
</evidence>
<dbReference type="CDD" id="cd11391">
    <property type="entry name" value="bHLH_PAS"/>
    <property type="match status" value="1"/>
</dbReference>
<dbReference type="InterPro" id="IPR000014">
    <property type="entry name" value="PAS"/>
</dbReference>
<feature type="region of interest" description="Disordered" evidence="6">
    <location>
        <begin position="812"/>
        <end position="870"/>
    </location>
</feature>
<dbReference type="NCBIfam" id="TIGR00229">
    <property type="entry name" value="sensory_box"/>
    <property type="match status" value="1"/>
</dbReference>
<feature type="domain" description="BHLH" evidence="8">
    <location>
        <begin position="80"/>
        <end position="133"/>
    </location>
</feature>
<feature type="compositionally biased region" description="Polar residues" evidence="6">
    <location>
        <begin position="681"/>
        <end position="698"/>
    </location>
</feature>
<evidence type="ECO:0000256" key="5">
    <source>
        <dbReference type="ARBA" id="ARBA00023242"/>
    </source>
</evidence>
<keyword evidence="4" id="KW-0804">Transcription</keyword>
<dbReference type="InterPro" id="IPR036638">
    <property type="entry name" value="HLH_DNA-bd_sf"/>
</dbReference>
<proteinExistence type="predicted"/>
<dbReference type="Proteomes" id="UP001186944">
    <property type="component" value="Unassembled WGS sequence"/>
</dbReference>
<keyword evidence="5" id="KW-0539">Nucleus</keyword>
<feature type="domain" description="PAS" evidence="7">
    <location>
        <begin position="343"/>
        <end position="416"/>
    </location>
</feature>
<dbReference type="Pfam" id="PF00989">
    <property type="entry name" value="PAS"/>
    <property type="match status" value="1"/>
</dbReference>
<dbReference type="SMART" id="SM00086">
    <property type="entry name" value="PAC"/>
    <property type="match status" value="1"/>
</dbReference>
<dbReference type="SUPFAM" id="SSF55785">
    <property type="entry name" value="PYP-like sensor domain (PAS domain)"/>
    <property type="match status" value="2"/>
</dbReference>
<sequence>MGDLVQKRESPRDVFVLGGRLCSREREVDPSKEGSRVDRYVANPVKSLRMMRMDEESETMEVIEEFSPLKNSTKCNRKLTRAEKSKLAAKRRRDNEGVELDRLIELLPFSSESLKRMDKNSMMDLLLDYMKMKQYVQKEMAALSLQDKEESGETTKQVTTPTNNQVALPAGKQLALPSNGCCRNIAMINGVEVEESTLMLEAMNGFLILLDKKKRVMYASDGILTHLGIDQIYVLGKYIKDFIHPDDIAELRKQFNLKPCADQENCNCTPIVSGKRKEDSVHDPPHLDNARVFYLRMKFYLKRKNARRKHGGYTLVQWSGRLKMRSSSQPGGYAVDGLICICRPMQTNSILEINMDGNMFMSRHDLGMRFTFCDPRIVTLLGYEPQELLGKTAYTFHNPIDAPKVSDCHSKLIVKGASVSKYYRFIGKNCDWVWMQTRATIIYNTSNVPQYIVCMNYIISEEEGQRYLMMEREDKIKSQLMGVETCHGGEDHHSDSGYGSSTSPYSSIHHSPCSDHGMVDGHREQVVSQSNNGQFPTNVFQEVANTMNGTLGNEEEVAQLLKEFSQQKKDAKKSKMTIKSTGKDGQRGTQPNALKGQHNGFNQRKGSAHALLCSIPNPFSSNQQNATMRRNASTGDIKRLAHKATPVGLQQNRVSSFQQLSGLSNVAELNPLYCSQQNGSSNALSPEMNTLSPQTISDDSSEPMDMISPEPFQNAMISDVNFMAQTCQSPESISQDSVPSGGLMNVQVGLLNTMDLDTITDDLPKEITDFCIEYCESLVENQAQQIMSSLGQTDLSEFDQICSQKGFADKNFPDQPFSNTQLPSQGTFPVSCPNSFPSGSQEATVSSPTQQTSSLREGSNTGLSSLPSNYPLVPGTTLVAPVISSSTLQNMNSPQISSQNTSQQQMGCSWPNSPLGLPGQSVQDNSISSSPMMSQPSPGSCYSYPQPSPQSISALSPASSATSTFSPRPSPQSPGVYPPSPGNGFMSHSSSRDTSMNFLPRSQQCNQTFSCNDCMSPPSMTASSYNGRKNQLMRTYSAPTTSTLSSANNDRVNMPVNSNCFLTANSQGTRMSELEKMLRGYSRNNDGSPVTQTLCGEKEANNCSHSKLLQQMLTGQLSGEVYHAMENKRKVNVLHKPLH</sequence>
<feature type="region of interest" description="Disordered" evidence="6">
    <location>
        <begin position="488"/>
        <end position="511"/>
    </location>
</feature>
<dbReference type="SUPFAM" id="SSF47459">
    <property type="entry name" value="HLH, helix-loop-helix DNA-binding domain"/>
    <property type="match status" value="1"/>
</dbReference>
<feature type="compositionally biased region" description="Pro residues" evidence="6">
    <location>
        <begin position="968"/>
        <end position="981"/>
    </location>
</feature>
<evidence type="ECO:0000256" key="4">
    <source>
        <dbReference type="ARBA" id="ARBA00023163"/>
    </source>
</evidence>
<dbReference type="GO" id="GO:0000981">
    <property type="term" value="F:DNA-binding transcription factor activity, RNA polymerase II-specific"/>
    <property type="evidence" value="ECO:0007669"/>
    <property type="project" value="TreeGrafter"/>
</dbReference>
<feature type="compositionally biased region" description="Polar residues" evidence="6">
    <location>
        <begin position="816"/>
        <end position="868"/>
    </location>
</feature>
<comment type="subcellular location">
    <subcellularLocation>
        <location evidence="1">Nucleus</location>
    </subcellularLocation>
</comment>
<dbReference type="InterPro" id="IPR011598">
    <property type="entry name" value="bHLH_dom"/>
</dbReference>
<accession>A0AA88YBM5</accession>
<keyword evidence="3" id="KW-0805">Transcription regulation</keyword>
<dbReference type="InterPro" id="IPR035965">
    <property type="entry name" value="PAS-like_dom_sf"/>
</dbReference>
<evidence type="ECO:0000313" key="9">
    <source>
        <dbReference type="EMBL" id="KAK3093285.1"/>
    </source>
</evidence>
<feature type="compositionally biased region" description="Low complexity" evidence="6">
    <location>
        <begin position="496"/>
        <end position="511"/>
    </location>
</feature>
<feature type="region of interest" description="Disordered" evidence="6">
    <location>
        <begin position="681"/>
        <end position="702"/>
    </location>
</feature>
<dbReference type="EMBL" id="VSWD01000009">
    <property type="protein sequence ID" value="KAK3093285.1"/>
    <property type="molecule type" value="Genomic_DNA"/>
</dbReference>
<dbReference type="Gene3D" id="3.30.450.20">
    <property type="entry name" value="PAS domain"/>
    <property type="match status" value="2"/>
</dbReference>
<feature type="region of interest" description="Disordered" evidence="6">
    <location>
        <begin position="890"/>
        <end position="998"/>
    </location>
</feature>
<keyword evidence="2" id="KW-0677">Repeat</keyword>
<dbReference type="Pfam" id="PF14598">
    <property type="entry name" value="PAS_11"/>
    <property type="match status" value="1"/>
</dbReference>
<dbReference type="InterPro" id="IPR001610">
    <property type="entry name" value="PAC"/>
</dbReference>
<dbReference type="InterPro" id="IPR013767">
    <property type="entry name" value="PAS_fold"/>
</dbReference>
<organism evidence="9 10">
    <name type="scientific">Pinctada imbricata</name>
    <name type="common">Atlantic pearl-oyster</name>
    <name type="synonym">Pinctada martensii</name>
    <dbReference type="NCBI Taxonomy" id="66713"/>
    <lineage>
        <taxon>Eukaryota</taxon>
        <taxon>Metazoa</taxon>
        <taxon>Spiralia</taxon>
        <taxon>Lophotrochozoa</taxon>
        <taxon>Mollusca</taxon>
        <taxon>Bivalvia</taxon>
        <taxon>Autobranchia</taxon>
        <taxon>Pteriomorphia</taxon>
        <taxon>Pterioida</taxon>
        <taxon>Pterioidea</taxon>
        <taxon>Pteriidae</taxon>
        <taxon>Pinctada</taxon>
    </lineage>
</organism>
<dbReference type="PANTHER" id="PTHR23043">
    <property type="entry name" value="HYPOXIA-INDUCIBLE FACTOR 1 ALPHA"/>
    <property type="match status" value="1"/>
</dbReference>
<dbReference type="PROSITE" id="PS50112">
    <property type="entry name" value="PAS"/>
    <property type="match status" value="2"/>
</dbReference>
<evidence type="ECO:0000259" key="7">
    <source>
        <dbReference type="PROSITE" id="PS50112"/>
    </source>
</evidence>
<dbReference type="SMART" id="SM00353">
    <property type="entry name" value="HLH"/>
    <property type="match status" value="1"/>
</dbReference>
<evidence type="ECO:0000256" key="2">
    <source>
        <dbReference type="ARBA" id="ARBA00022737"/>
    </source>
</evidence>
<feature type="domain" description="PAS" evidence="7">
    <location>
        <begin position="192"/>
        <end position="264"/>
    </location>
</feature>
<evidence type="ECO:0000256" key="6">
    <source>
        <dbReference type="SAM" id="MobiDB-lite"/>
    </source>
</evidence>
<evidence type="ECO:0000313" key="10">
    <source>
        <dbReference type="Proteomes" id="UP001186944"/>
    </source>
</evidence>
<name>A0AA88YBM5_PINIB</name>
<feature type="compositionally biased region" description="Low complexity" evidence="6">
    <location>
        <begin position="926"/>
        <end position="967"/>
    </location>
</feature>
<keyword evidence="10" id="KW-1185">Reference proteome</keyword>
<evidence type="ECO:0000256" key="3">
    <source>
        <dbReference type="ARBA" id="ARBA00023015"/>
    </source>
</evidence>
<feature type="compositionally biased region" description="Polar residues" evidence="6">
    <location>
        <begin position="890"/>
        <end position="912"/>
    </location>
</feature>
<dbReference type="GO" id="GO:0005634">
    <property type="term" value="C:nucleus"/>
    <property type="evidence" value="ECO:0007669"/>
    <property type="project" value="UniProtKB-SubCell"/>
</dbReference>